<dbReference type="GO" id="GO:0005737">
    <property type="term" value="C:cytoplasm"/>
    <property type="evidence" value="ECO:0007669"/>
    <property type="project" value="UniProtKB-SubCell"/>
</dbReference>
<dbReference type="SUPFAM" id="SSF53448">
    <property type="entry name" value="Nucleotide-diphospho-sugar transferases"/>
    <property type="match status" value="1"/>
</dbReference>
<dbReference type="GO" id="GO:0003977">
    <property type="term" value="F:UDP-N-acetylglucosamine diphosphorylase activity"/>
    <property type="evidence" value="ECO:0007669"/>
    <property type="project" value="UniProtKB-UniRule"/>
</dbReference>
<dbReference type="GO" id="GO:0000287">
    <property type="term" value="F:magnesium ion binding"/>
    <property type="evidence" value="ECO:0007669"/>
    <property type="project" value="UniProtKB-UniRule"/>
</dbReference>
<dbReference type="InterPro" id="IPR029044">
    <property type="entry name" value="Nucleotide-diphossugar_trans"/>
</dbReference>
<evidence type="ECO:0000256" key="4">
    <source>
        <dbReference type="ARBA" id="ARBA00022679"/>
    </source>
</evidence>
<feature type="binding site" evidence="17">
    <location>
        <position position="453"/>
    </location>
    <ligand>
        <name>acetyl-CoA</name>
        <dbReference type="ChEBI" id="CHEBI:57288"/>
    </ligand>
</feature>
<comment type="caution">
    <text evidence="20">The sequence shown here is derived from an EMBL/GenBank/DDBJ whole genome shotgun (WGS) entry which is preliminary data.</text>
</comment>
<comment type="catalytic activity">
    <reaction evidence="15 17">
        <text>N-acetyl-alpha-D-glucosamine 1-phosphate + UTP + H(+) = UDP-N-acetyl-alpha-D-glucosamine + diphosphate</text>
        <dbReference type="Rhea" id="RHEA:13509"/>
        <dbReference type="ChEBI" id="CHEBI:15378"/>
        <dbReference type="ChEBI" id="CHEBI:33019"/>
        <dbReference type="ChEBI" id="CHEBI:46398"/>
        <dbReference type="ChEBI" id="CHEBI:57705"/>
        <dbReference type="ChEBI" id="CHEBI:57776"/>
        <dbReference type="EC" id="2.7.7.23"/>
    </reaction>
</comment>
<keyword evidence="13 17" id="KW-0961">Cell wall biogenesis/degradation</keyword>
<dbReference type="AlphaFoldDB" id="A0A2M7G3V1"/>
<feature type="binding site" evidence="17">
    <location>
        <position position="117"/>
    </location>
    <ligand>
        <name>Mg(2+)</name>
        <dbReference type="ChEBI" id="CHEBI:18420"/>
    </ligand>
</feature>
<dbReference type="EMBL" id="PFFQ01000037">
    <property type="protein sequence ID" value="PIW16497.1"/>
    <property type="molecule type" value="Genomic_DNA"/>
</dbReference>
<comment type="pathway">
    <text evidence="1 17">Nucleotide-sugar biosynthesis; UDP-N-acetyl-alpha-D-glucosamine biosynthesis; N-acetyl-alpha-D-glucosamine 1-phosphate from alpha-D-glucosamine 6-phosphate (route II): step 2/2.</text>
</comment>
<keyword evidence="10 17" id="KW-0573">Peptidoglycan synthesis</keyword>
<dbReference type="InterPro" id="IPR005835">
    <property type="entry name" value="NTP_transferase_dom"/>
</dbReference>
<gene>
    <name evidence="17 20" type="primary">glmU</name>
    <name evidence="20" type="ORF">COW36_12075</name>
</gene>
<keyword evidence="7 17" id="KW-0677">Repeat</keyword>
<feature type="binding site" evidence="17">
    <location>
        <position position="436"/>
    </location>
    <ligand>
        <name>acetyl-CoA</name>
        <dbReference type="ChEBI" id="CHEBI:57288"/>
    </ligand>
</feature>
<keyword evidence="8 17" id="KW-0460">Magnesium</keyword>
<dbReference type="UniPathway" id="UPA00113">
    <property type="reaction ID" value="UER00532"/>
</dbReference>
<feature type="binding site" evidence="17">
    <location>
        <position position="346"/>
    </location>
    <ligand>
        <name>UDP-N-acetyl-alpha-D-glucosamine</name>
        <dbReference type="ChEBI" id="CHEBI:57705"/>
    </ligand>
</feature>
<dbReference type="NCBIfam" id="NF010934">
    <property type="entry name" value="PRK14354.1"/>
    <property type="match status" value="1"/>
</dbReference>
<comment type="subcellular location">
    <subcellularLocation>
        <location evidence="17">Cytoplasm</location>
    </subcellularLocation>
</comment>
<evidence type="ECO:0000256" key="7">
    <source>
        <dbReference type="ARBA" id="ARBA00022737"/>
    </source>
</evidence>
<dbReference type="PANTHER" id="PTHR43584">
    <property type="entry name" value="NUCLEOTIDYL TRANSFERASE"/>
    <property type="match status" value="1"/>
</dbReference>
<keyword evidence="6 17" id="KW-0479">Metal-binding</keyword>
<dbReference type="InterPro" id="IPR018357">
    <property type="entry name" value="Hexapep_transf_CS"/>
</dbReference>
<feature type="region of interest" description="Linker" evidence="17">
    <location>
        <begin position="244"/>
        <end position="264"/>
    </location>
</feature>
<feature type="binding site" evidence="17">
    <location>
        <position position="241"/>
    </location>
    <ligand>
        <name>UDP-N-acetyl-alpha-D-glucosamine</name>
        <dbReference type="ChEBI" id="CHEBI:57705"/>
    </ligand>
</feature>
<feature type="binding site" evidence="17">
    <location>
        <begin position="399"/>
        <end position="400"/>
    </location>
    <ligand>
        <name>acetyl-CoA</name>
        <dbReference type="ChEBI" id="CHEBI:57288"/>
    </ligand>
</feature>
<comment type="function">
    <text evidence="16 17">Catalyzes the last two sequential reactions in the de novo biosynthetic pathway for UDP-N-acetylglucosamine (UDP-GlcNAc). The C-terminal domain catalyzes the transfer of acetyl group from acetyl coenzyme A to glucosamine-1-phosphate (GlcN-1-P) to produce N-acetylglucosamine-1-phosphate (GlcNAc-1-P), which is converted into UDP-GlcNAc by the transfer of uridine 5-monophosphate (from uridine 5-triphosphate), a reaction catalyzed by the N-terminal domain.</text>
</comment>
<accession>A0A2M7G3V1</accession>
<comment type="cofactor">
    <cofactor evidence="17">
        <name>Mg(2+)</name>
        <dbReference type="ChEBI" id="CHEBI:18420"/>
    </cofactor>
    <text evidence="17">Binds 1 Mg(2+) ion per subunit.</text>
</comment>
<keyword evidence="3 17" id="KW-0963">Cytoplasm</keyword>
<evidence type="ECO:0000256" key="11">
    <source>
        <dbReference type="ARBA" id="ARBA00023268"/>
    </source>
</evidence>
<keyword evidence="9 17" id="KW-0133">Cell shape</keyword>
<evidence type="ECO:0000256" key="5">
    <source>
        <dbReference type="ARBA" id="ARBA00022695"/>
    </source>
</evidence>
<dbReference type="GO" id="GO:0006048">
    <property type="term" value="P:UDP-N-acetylglucosamine biosynthetic process"/>
    <property type="evidence" value="ECO:0007669"/>
    <property type="project" value="UniProtKB-UniPathway"/>
</dbReference>
<dbReference type="CDD" id="cd02540">
    <property type="entry name" value="GT2_GlmU_N_bac"/>
    <property type="match status" value="1"/>
</dbReference>
<evidence type="ECO:0000256" key="9">
    <source>
        <dbReference type="ARBA" id="ARBA00022960"/>
    </source>
</evidence>
<sequence length="470" mass="51863">MSNTSQRPFAIAIMAAGKGTRMKSETTPKVLHSLAGRSMLGHVLHAAYALNPEKIHVIVGHCAEQVQNFVQTHGSPTLHERLGWVEQKEQLGTGHAIMQLMPVLENFKGNLMILNGDVPLLRSETLKELLETHEELDYAATLLTTRVENPSGYGRIVRLHEQFVRIVEHKDASPQELALKEINTGVYIFSWPILEKYLPKISNANAKGEYYLTDVIEMLVHDRQRIGTVTAENPLEVLGVNSRKELAEMECILRKRINDHWMEAGVTLRDPSSIYIDSQVQLGVDIEILPGTLLQGYTKIGDGSKIGPHCEIRESVIGENCEIRFSVLDQVEIKDQAKIGPYAHLRPETVIERNAKVGNFVELKKTHLGEGAKASHLSYLGDAEIGKDCNIGAGTITCNYDGANKHQTTLKEGVFVGSNSTLIAPLTLGEQAFIAAGSVISEDVPAGALGLGRSRQTNKEGWSEHRRPKK</sequence>
<comment type="pathway">
    <text evidence="17">Bacterial outer membrane biogenesis; LPS lipid A biosynthesis.</text>
</comment>
<dbReference type="HAMAP" id="MF_01631">
    <property type="entry name" value="GlmU"/>
    <property type="match status" value="1"/>
</dbReference>
<keyword evidence="5 17" id="KW-0548">Nucleotidyltransferase</keyword>
<dbReference type="GO" id="GO:0009252">
    <property type="term" value="P:peptidoglycan biosynthetic process"/>
    <property type="evidence" value="ECO:0007669"/>
    <property type="project" value="UniProtKB-UniRule"/>
</dbReference>
<evidence type="ECO:0000256" key="14">
    <source>
        <dbReference type="ARBA" id="ARBA00048247"/>
    </source>
</evidence>
<protein>
    <recommendedName>
        <fullName evidence="17">Bifunctional protein GlmU</fullName>
    </recommendedName>
    <domain>
        <recommendedName>
            <fullName evidence="17">UDP-N-acetylglucosamine pyrophosphorylase</fullName>
            <ecNumber evidence="17">2.7.7.23</ecNumber>
        </recommendedName>
        <alternativeName>
            <fullName evidence="17">N-acetylglucosamine-1-phosphate uridyltransferase</fullName>
        </alternativeName>
    </domain>
    <domain>
        <recommendedName>
            <fullName evidence="17">Glucosamine-1-phosphate N-acetyltransferase</fullName>
            <ecNumber evidence="17">2.3.1.157</ecNumber>
        </recommendedName>
    </domain>
</protein>
<evidence type="ECO:0000256" key="12">
    <source>
        <dbReference type="ARBA" id="ARBA00023315"/>
    </source>
</evidence>
<dbReference type="PANTHER" id="PTHR43584:SF3">
    <property type="entry name" value="BIFUNCTIONAL PROTEIN GLMU"/>
    <property type="match status" value="1"/>
</dbReference>
<keyword evidence="12 17" id="KW-0012">Acyltransferase</keyword>
<proteinExistence type="inferred from homology"/>
<evidence type="ECO:0000313" key="20">
    <source>
        <dbReference type="EMBL" id="PIW16497.1"/>
    </source>
</evidence>
<comment type="pathway">
    <text evidence="2 17">Nucleotide-sugar biosynthesis; UDP-N-acetyl-alpha-D-glucosamine biosynthesis; UDP-N-acetyl-alpha-D-glucosamine from N-acetyl-alpha-D-glucosamine 1-phosphate: step 1/1.</text>
</comment>
<feature type="binding site" evidence="17">
    <location>
        <begin position="92"/>
        <end position="93"/>
    </location>
    <ligand>
        <name>UDP-N-acetyl-alpha-D-glucosamine</name>
        <dbReference type="ChEBI" id="CHEBI:57705"/>
    </ligand>
</feature>
<dbReference type="GO" id="GO:0008360">
    <property type="term" value="P:regulation of cell shape"/>
    <property type="evidence" value="ECO:0007669"/>
    <property type="project" value="UniProtKB-KW"/>
</dbReference>
<dbReference type="Gene3D" id="3.90.550.10">
    <property type="entry name" value="Spore Coat Polysaccharide Biosynthesis Protein SpsA, Chain A"/>
    <property type="match status" value="1"/>
</dbReference>
<dbReference type="InterPro" id="IPR005882">
    <property type="entry name" value="Bifunctional_GlmU"/>
</dbReference>
<name>A0A2M7G3V1_9BACT</name>
<dbReference type="GO" id="GO:0019134">
    <property type="term" value="F:glucosamine-1-phosphate N-acetyltransferase activity"/>
    <property type="evidence" value="ECO:0007669"/>
    <property type="project" value="UniProtKB-UniRule"/>
</dbReference>
<comment type="similarity">
    <text evidence="17">In the C-terminal section; belongs to the transferase hexapeptide repeat family.</text>
</comment>
<feature type="binding site" evidence="17">
    <location>
        <position position="241"/>
    </location>
    <ligand>
        <name>Mg(2+)</name>
        <dbReference type="ChEBI" id="CHEBI:18420"/>
    </ligand>
</feature>
<dbReference type="EC" id="2.3.1.157" evidence="17"/>
<evidence type="ECO:0000256" key="15">
    <source>
        <dbReference type="ARBA" id="ARBA00048493"/>
    </source>
</evidence>
<feature type="binding site" evidence="17">
    <location>
        <position position="390"/>
    </location>
    <ligand>
        <name>UDP-N-acetyl-alpha-D-glucosamine</name>
        <dbReference type="ChEBI" id="CHEBI:57705"/>
    </ligand>
</feature>
<feature type="binding site" evidence="17">
    <location>
        <position position="418"/>
    </location>
    <ligand>
        <name>acetyl-CoA</name>
        <dbReference type="ChEBI" id="CHEBI:57288"/>
    </ligand>
</feature>
<dbReference type="PROSITE" id="PS00101">
    <property type="entry name" value="HEXAPEP_TRANSFERASES"/>
    <property type="match status" value="1"/>
</dbReference>
<feature type="binding site" evidence="17">
    <location>
        <position position="183"/>
    </location>
    <ligand>
        <name>UDP-N-acetyl-alpha-D-glucosamine</name>
        <dbReference type="ChEBI" id="CHEBI:57705"/>
    </ligand>
</feature>
<feature type="compositionally biased region" description="Basic and acidic residues" evidence="18">
    <location>
        <begin position="457"/>
        <end position="470"/>
    </location>
</feature>
<feature type="domain" description="Nucleotidyl transferase" evidence="19">
    <location>
        <begin position="13"/>
        <end position="229"/>
    </location>
</feature>
<feature type="binding site" evidence="17">
    <location>
        <position position="364"/>
    </location>
    <ligand>
        <name>UDP-N-acetyl-alpha-D-glucosamine</name>
        <dbReference type="ChEBI" id="CHEBI:57705"/>
    </ligand>
</feature>
<comment type="catalytic activity">
    <reaction evidence="14 17">
        <text>alpha-D-glucosamine 1-phosphate + acetyl-CoA = N-acetyl-alpha-D-glucosamine 1-phosphate + CoA + H(+)</text>
        <dbReference type="Rhea" id="RHEA:13725"/>
        <dbReference type="ChEBI" id="CHEBI:15378"/>
        <dbReference type="ChEBI" id="CHEBI:57287"/>
        <dbReference type="ChEBI" id="CHEBI:57288"/>
        <dbReference type="ChEBI" id="CHEBI:57776"/>
        <dbReference type="ChEBI" id="CHEBI:58516"/>
        <dbReference type="EC" id="2.3.1.157"/>
    </reaction>
</comment>
<dbReference type="InterPro" id="IPR050065">
    <property type="entry name" value="GlmU-like"/>
</dbReference>
<dbReference type="GO" id="GO:0009245">
    <property type="term" value="P:lipid A biosynthetic process"/>
    <property type="evidence" value="ECO:0007669"/>
    <property type="project" value="UniProtKB-UniRule"/>
</dbReference>
<dbReference type="NCBIfam" id="TIGR01173">
    <property type="entry name" value="glmU"/>
    <property type="match status" value="1"/>
</dbReference>
<evidence type="ECO:0000259" key="19">
    <source>
        <dbReference type="Pfam" id="PF00483"/>
    </source>
</evidence>
<evidence type="ECO:0000256" key="10">
    <source>
        <dbReference type="ARBA" id="ARBA00022984"/>
    </source>
</evidence>
<comment type="caution">
    <text evidence="17">Lacks conserved residue(s) required for the propagation of feature annotation.</text>
</comment>
<evidence type="ECO:0000256" key="8">
    <source>
        <dbReference type="ARBA" id="ARBA00022842"/>
    </source>
</evidence>
<reference evidence="20 21" key="1">
    <citation type="submission" date="2017-09" db="EMBL/GenBank/DDBJ databases">
        <title>Depth-based differentiation of microbial function through sediment-hosted aquifers and enrichment of novel symbionts in the deep terrestrial subsurface.</title>
        <authorList>
            <person name="Probst A.J."/>
            <person name="Ladd B."/>
            <person name="Jarett J.K."/>
            <person name="Geller-Mcgrath D.E."/>
            <person name="Sieber C.M."/>
            <person name="Emerson J.B."/>
            <person name="Anantharaman K."/>
            <person name="Thomas B.C."/>
            <person name="Malmstrom R."/>
            <person name="Stieglmeier M."/>
            <person name="Klingl A."/>
            <person name="Woyke T."/>
            <person name="Ryan C.M."/>
            <person name="Banfield J.F."/>
        </authorList>
    </citation>
    <scope>NUCLEOTIDE SEQUENCE [LARGE SCALE GENOMIC DNA]</scope>
    <source>
        <strain evidence="20">CG17_big_fil_post_rev_8_21_14_2_50_48_46</strain>
    </source>
</reference>
<feature type="active site" description="Proton acceptor" evidence="17">
    <location>
        <position position="376"/>
    </location>
</feature>
<dbReference type="GO" id="GO:0071555">
    <property type="term" value="P:cell wall organization"/>
    <property type="evidence" value="ECO:0007669"/>
    <property type="project" value="UniProtKB-KW"/>
</dbReference>
<keyword evidence="11 17" id="KW-0511">Multifunctional enzyme</keyword>
<dbReference type="GO" id="GO:0000902">
    <property type="term" value="P:cell morphogenesis"/>
    <property type="evidence" value="ECO:0007669"/>
    <property type="project" value="UniProtKB-UniRule"/>
</dbReference>
<evidence type="ECO:0000256" key="3">
    <source>
        <dbReference type="ARBA" id="ARBA00022490"/>
    </source>
</evidence>
<feature type="region of interest" description="N-acetyltransferase" evidence="17">
    <location>
        <begin position="265"/>
        <end position="470"/>
    </location>
</feature>
<feature type="region of interest" description="Disordered" evidence="18">
    <location>
        <begin position="449"/>
        <end position="470"/>
    </location>
</feature>
<dbReference type="InterPro" id="IPR011004">
    <property type="entry name" value="Trimer_LpxA-like_sf"/>
</dbReference>
<feature type="binding site" evidence="17">
    <location>
        <position position="29"/>
    </location>
    <ligand>
        <name>UDP-N-acetyl-alpha-D-glucosamine</name>
        <dbReference type="ChEBI" id="CHEBI:57705"/>
    </ligand>
</feature>
<dbReference type="Gene3D" id="2.160.10.10">
    <property type="entry name" value="Hexapeptide repeat proteins"/>
    <property type="match status" value="1"/>
</dbReference>
<keyword evidence="4 17" id="KW-0808">Transferase</keyword>
<organism evidence="20 21">
    <name type="scientific">bacterium (Candidatus Blackallbacteria) CG17_big_fil_post_rev_8_21_14_2_50_48_46</name>
    <dbReference type="NCBI Taxonomy" id="2014261"/>
    <lineage>
        <taxon>Bacteria</taxon>
        <taxon>Candidatus Blackallbacteria</taxon>
    </lineage>
</organism>
<dbReference type="Pfam" id="PF00483">
    <property type="entry name" value="NTP_transferase"/>
    <property type="match status" value="1"/>
</dbReference>
<comment type="subunit">
    <text evidence="17">Homotrimer.</text>
</comment>
<evidence type="ECO:0000256" key="18">
    <source>
        <dbReference type="SAM" id="MobiDB-lite"/>
    </source>
</evidence>
<dbReference type="SUPFAM" id="SSF51161">
    <property type="entry name" value="Trimeric LpxA-like enzymes"/>
    <property type="match status" value="1"/>
</dbReference>
<evidence type="ECO:0000256" key="1">
    <source>
        <dbReference type="ARBA" id="ARBA00005166"/>
    </source>
</evidence>
<dbReference type="Proteomes" id="UP000231019">
    <property type="component" value="Unassembled WGS sequence"/>
</dbReference>
<evidence type="ECO:0000313" key="21">
    <source>
        <dbReference type="Proteomes" id="UP000231019"/>
    </source>
</evidence>
<dbReference type="UniPathway" id="UPA00973"/>
<evidence type="ECO:0000256" key="13">
    <source>
        <dbReference type="ARBA" id="ARBA00023316"/>
    </source>
</evidence>
<feature type="region of interest" description="Pyrophosphorylase" evidence="17">
    <location>
        <begin position="1"/>
        <end position="243"/>
    </location>
</feature>
<feature type="binding site" evidence="17">
    <location>
        <position position="168"/>
    </location>
    <ligand>
        <name>UDP-N-acetyl-alpha-D-glucosamine</name>
        <dbReference type="ChEBI" id="CHEBI:57705"/>
    </ligand>
</feature>
<dbReference type="CDD" id="cd03353">
    <property type="entry name" value="LbH_GlmU_C"/>
    <property type="match status" value="1"/>
</dbReference>
<comment type="similarity">
    <text evidence="17">In the N-terminal section; belongs to the N-acetylglucosamine-1-phosphate uridyltransferase family.</text>
</comment>
<feature type="binding site" evidence="17">
    <location>
        <position position="87"/>
    </location>
    <ligand>
        <name>UDP-N-acetyl-alpha-D-glucosamine</name>
        <dbReference type="ChEBI" id="CHEBI:57705"/>
    </ligand>
</feature>
<evidence type="ECO:0000256" key="17">
    <source>
        <dbReference type="HAMAP-Rule" id="MF_01631"/>
    </source>
</evidence>
<evidence type="ECO:0000256" key="16">
    <source>
        <dbReference type="ARBA" id="ARBA00049628"/>
    </source>
</evidence>
<dbReference type="EC" id="2.7.7.23" evidence="17"/>
<dbReference type="GO" id="GO:0016020">
    <property type="term" value="C:membrane"/>
    <property type="evidence" value="ECO:0007669"/>
    <property type="project" value="GOC"/>
</dbReference>
<evidence type="ECO:0000256" key="2">
    <source>
        <dbReference type="ARBA" id="ARBA00005208"/>
    </source>
</evidence>
<feature type="binding site" evidence="17">
    <location>
        <position position="379"/>
    </location>
    <ligand>
        <name>UDP-N-acetyl-alpha-D-glucosamine</name>
        <dbReference type="ChEBI" id="CHEBI:57705"/>
    </ligand>
</feature>
<dbReference type="InterPro" id="IPR038009">
    <property type="entry name" value="GlmU_C_LbH"/>
</dbReference>
<feature type="binding site" evidence="17">
    <location>
        <position position="154"/>
    </location>
    <ligand>
        <name>UDP-N-acetyl-alpha-D-glucosamine</name>
        <dbReference type="ChEBI" id="CHEBI:57705"/>
    </ligand>
</feature>
<evidence type="ECO:0000256" key="6">
    <source>
        <dbReference type="ARBA" id="ARBA00022723"/>
    </source>
</evidence>
<feature type="binding site" evidence="17">
    <location>
        <position position="393"/>
    </location>
    <ligand>
        <name>acetyl-CoA</name>
        <dbReference type="ChEBI" id="CHEBI:57288"/>
    </ligand>
</feature>